<gene>
    <name evidence="1" type="ORF">OVA965_LOCUS39251</name>
    <name evidence="2" type="ORF">TMI583_LOCUS40533</name>
</gene>
<dbReference type="AlphaFoldDB" id="A0A8S2UIA3"/>
<evidence type="ECO:0000313" key="1">
    <source>
        <dbReference type="EMBL" id="CAF1550160.1"/>
    </source>
</evidence>
<accession>A0A8S2UIA3</accession>
<evidence type="ECO:0000313" key="2">
    <source>
        <dbReference type="EMBL" id="CAF4340215.1"/>
    </source>
</evidence>
<dbReference type="EMBL" id="CAJOBA010062747">
    <property type="protein sequence ID" value="CAF4340215.1"/>
    <property type="molecule type" value="Genomic_DNA"/>
</dbReference>
<dbReference type="Proteomes" id="UP000677228">
    <property type="component" value="Unassembled WGS sequence"/>
</dbReference>
<sequence>MMAIEAQRQFVTGLNDLVLPNQSEFGSLVKDSTTSCNSGSICIAGEHLKQLVATGSICIANEQIEKLAAAAFIVSRSNEQSTSAFDLMHQYGCLA</sequence>
<name>A0A8S2UIA3_9BILA</name>
<protein>
    <submittedName>
        <fullName evidence="2">Uncharacterized protein</fullName>
    </submittedName>
</protein>
<proteinExistence type="predicted"/>
<comment type="caution">
    <text evidence="2">The sequence shown here is derived from an EMBL/GenBank/DDBJ whole genome shotgun (WGS) entry which is preliminary data.</text>
</comment>
<dbReference type="Proteomes" id="UP000682733">
    <property type="component" value="Unassembled WGS sequence"/>
</dbReference>
<organism evidence="2 3">
    <name type="scientific">Didymodactylos carnosus</name>
    <dbReference type="NCBI Taxonomy" id="1234261"/>
    <lineage>
        <taxon>Eukaryota</taxon>
        <taxon>Metazoa</taxon>
        <taxon>Spiralia</taxon>
        <taxon>Gnathifera</taxon>
        <taxon>Rotifera</taxon>
        <taxon>Eurotatoria</taxon>
        <taxon>Bdelloidea</taxon>
        <taxon>Philodinida</taxon>
        <taxon>Philodinidae</taxon>
        <taxon>Didymodactylos</taxon>
    </lineage>
</organism>
<dbReference type="EMBL" id="CAJNOK010040288">
    <property type="protein sequence ID" value="CAF1550160.1"/>
    <property type="molecule type" value="Genomic_DNA"/>
</dbReference>
<evidence type="ECO:0000313" key="3">
    <source>
        <dbReference type="Proteomes" id="UP000682733"/>
    </source>
</evidence>
<reference evidence="2" key="1">
    <citation type="submission" date="2021-02" db="EMBL/GenBank/DDBJ databases">
        <authorList>
            <person name="Nowell W R."/>
        </authorList>
    </citation>
    <scope>NUCLEOTIDE SEQUENCE</scope>
</reference>